<dbReference type="InterPro" id="IPR021309">
    <property type="entry name" value="YgaP-like_TM"/>
</dbReference>
<dbReference type="Proteomes" id="UP000182762">
    <property type="component" value="Unassembled WGS sequence"/>
</dbReference>
<accession>A0A1I6C422</accession>
<dbReference type="Pfam" id="PF11127">
    <property type="entry name" value="YgaP-like_TM"/>
    <property type="match status" value="1"/>
</dbReference>
<protein>
    <recommendedName>
        <fullName evidence="1">Inner membrane protein YgaP-like transmembrane domain-containing protein</fullName>
    </recommendedName>
</protein>
<gene>
    <name evidence="2" type="ORF">SAMN02745910_04912</name>
</gene>
<keyword evidence="3" id="KW-1185">Reference proteome</keyword>
<evidence type="ECO:0000313" key="2">
    <source>
        <dbReference type="EMBL" id="SFQ87887.1"/>
    </source>
</evidence>
<dbReference type="GeneID" id="93713425"/>
<feature type="domain" description="Inner membrane protein YgaP-like transmembrane" evidence="1">
    <location>
        <begin position="1"/>
        <end position="63"/>
    </location>
</feature>
<proteinExistence type="predicted"/>
<comment type="caution">
    <text evidence="2">The sequence shown here is derived from an EMBL/GenBank/DDBJ whole genome shotgun (WGS) entry which is preliminary data.</text>
</comment>
<reference evidence="2 3" key="1">
    <citation type="submission" date="2016-10" db="EMBL/GenBank/DDBJ databases">
        <authorList>
            <person name="Varghese N."/>
            <person name="Submissions S."/>
        </authorList>
    </citation>
    <scope>NUCLEOTIDE SEQUENCE [LARGE SCALE GENOMIC DNA]</scope>
    <source>
        <strain evidence="2 3">DSM 13796</strain>
    </source>
</reference>
<evidence type="ECO:0000259" key="1">
    <source>
        <dbReference type="Pfam" id="PF11127"/>
    </source>
</evidence>
<evidence type="ECO:0000313" key="3">
    <source>
        <dbReference type="Proteomes" id="UP000182762"/>
    </source>
</evidence>
<name>A0A1I6C422_9BACI</name>
<sequence length="85" mass="9587">MKPNISLVNALIRIACGLTLISWSTARLARRPHHSSYLFMTMMGALKVAEGITRFCPLTLLMQNYTGDELDSQDEKKELTMLNQS</sequence>
<organism evidence="2 3">
    <name type="scientific">Priestia endophytica DSM 13796</name>
    <dbReference type="NCBI Taxonomy" id="1121089"/>
    <lineage>
        <taxon>Bacteria</taxon>
        <taxon>Bacillati</taxon>
        <taxon>Bacillota</taxon>
        <taxon>Bacilli</taxon>
        <taxon>Bacillales</taxon>
        <taxon>Bacillaceae</taxon>
        <taxon>Priestia</taxon>
    </lineage>
</organism>
<dbReference type="RefSeq" id="WP_061803864.1">
    <property type="nucleotide sequence ID" value="NZ_FOXX01000023.1"/>
</dbReference>
<dbReference type="EMBL" id="FOXX01000023">
    <property type="protein sequence ID" value="SFQ87887.1"/>
    <property type="molecule type" value="Genomic_DNA"/>
</dbReference>